<organism evidence="8 9">
    <name type="scientific">Orbilia ellipsospora</name>
    <dbReference type="NCBI Taxonomy" id="2528407"/>
    <lineage>
        <taxon>Eukaryota</taxon>
        <taxon>Fungi</taxon>
        <taxon>Dikarya</taxon>
        <taxon>Ascomycota</taxon>
        <taxon>Pezizomycotina</taxon>
        <taxon>Orbiliomycetes</taxon>
        <taxon>Orbiliales</taxon>
        <taxon>Orbiliaceae</taxon>
        <taxon>Orbilia</taxon>
    </lineage>
</organism>
<dbReference type="GO" id="GO:0016887">
    <property type="term" value="F:ATP hydrolysis activity"/>
    <property type="evidence" value="ECO:0007669"/>
    <property type="project" value="InterPro"/>
</dbReference>
<evidence type="ECO:0000256" key="5">
    <source>
        <dbReference type="SAM" id="Coils"/>
    </source>
</evidence>
<feature type="region of interest" description="Disordered" evidence="6">
    <location>
        <begin position="1761"/>
        <end position="1802"/>
    </location>
</feature>
<evidence type="ECO:0000256" key="3">
    <source>
        <dbReference type="ARBA" id="ARBA00022806"/>
    </source>
</evidence>
<dbReference type="Pfam" id="PF00004">
    <property type="entry name" value="AAA"/>
    <property type="match status" value="3"/>
</dbReference>
<dbReference type="InterPro" id="IPR041677">
    <property type="entry name" value="DNA2/NAM7_AAA_11"/>
</dbReference>
<dbReference type="InterPro" id="IPR041627">
    <property type="entry name" value="AAA_lid_6"/>
</dbReference>
<dbReference type="InterPro" id="IPR003593">
    <property type="entry name" value="AAA+_ATPase"/>
</dbReference>
<dbReference type="PRINTS" id="PR00819">
    <property type="entry name" value="CBXCFQXSUPER"/>
</dbReference>
<evidence type="ECO:0000313" key="9">
    <source>
        <dbReference type="Proteomes" id="UP001365542"/>
    </source>
</evidence>
<dbReference type="FunFam" id="1.10.8.60:FF:000160">
    <property type="entry name" value="WGS project CABT00000000 data, contig 2.55"/>
    <property type="match status" value="1"/>
</dbReference>
<feature type="coiled-coil region" evidence="5">
    <location>
        <begin position="2788"/>
        <end position="2815"/>
    </location>
</feature>
<dbReference type="Pfam" id="PF13087">
    <property type="entry name" value="AAA_12"/>
    <property type="match status" value="1"/>
</dbReference>
<protein>
    <recommendedName>
        <fullName evidence="7">AAA+ ATPase domain-containing protein</fullName>
    </recommendedName>
</protein>
<dbReference type="InterPro" id="IPR041679">
    <property type="entry name" value="DNA2/NAM7-like_C"/>
</dbReference>
<dbReference type="SUPFAM" id="SSF52540">
    <property type="entry name" value="P-loop containing nucleoside triphosphate hydrolases"/>
    <property type="match status" value="4"/>
</dbReference>
<feature type="domain" description="AAA+ ATPase" evidence="7">
    <location>
        <begin position="2402"/>
        <end position="2539"/>
    </location>
</feature>
<dbReference type="InterPro" id="IPR047187">
    <property type="entry name" value="SF1_C_Upf1"/>
</dbReference>
<reference evidence="8 9" key="1">
    <citation type="submission" date="2019-10" db="EMBL/GenBank/DDBJ databases">
        <authorList>
            <person name="Palmer J.M."/>
        </authorList>
    </citation>
    <scope>NUCLEOTIDE SEQUENCE [LARGE SCALE GENOMIC DNA]</scope>
    <source>
        <strain evidence="8 9">TWF694</strain>
    </source>
</reference>
<evidence type="ECO:0000259" key="7">
    <source>
        <dbReference type="SMART" id="SM00382"/>
    </source>
</evidence>
<feature type="compositionally biased region" description="Low complexity" evidence="6">
    <location>
        <begin position="1519"/>
        <end position="1530"/>
    </location>
</feature>
<dbReference type="FunFam" id="3.40.50.300:FF:000216">
    <property type="entry name" value="Type VII secretion ATPase EccA"/>
    <property type="match status" value="2"/>
</dbReference>
<dbReference type="Gene3D" id="1.10.8.60">
    <property type="match status" value="2"/>
</dbReference>
<accession>A0AAV9XNI7</accession>
<feature type="domain" description="AAA+ ATPase" evidence="7">
    <location>
        <begin position="2130"/>
        <end position="2268"/>
    </location>
</feature>
<keyword evidence="3" id="KW-0378">Hydrolase</keyword>
<comment type="similarity">
    <text evidence="1">Belongs to the CbxX/CfxQ family.</text>
</comment>
<keyword evidence="9" id="KW-1185">Reference proteome</keyword>
<feature type="domain" description="AAA+ ATPase" evidence="7">
    <location>
        <begin position="1851"/>
        <end position="1987"/>
    </location>
</feature>
<dbReference type="FunFam" id="3.40.50.300:FF:001660">
    <property type="entry name" value="NF-X1 finger and helicase protein, putative"/>
    <property type="match status" value="1"/>
</dbReference>
<dbReference type="PANTHER" id="PTHR43392">
    <property type="entry name" value="AAA-TYPE ATPASE FAMILY PROTEIN / ANKYRIN REPEAT FAMILY PROTEIN"/>
    <property type="match status" value="1"/>
</dbReference>
<dbReference type="CDD" id="cd18808">
    <property type="entry name" value="SF1_C_Upf1"/>
    <property type="match status" value="1"/>
</dbReference>
<evidence type="ECO:0000256" key="6">
    <source>
        <dbReference type="SAM" id="MobiDB-lite"/>
    </source>
</evidence>
<dbReference type="InterPro" id="IPR050773">
    <property type="entry name" value="CbxX/CfxQ_RuBisCO_ESX"/>
</dbReference>
<feature type="compositionally biased region" description="Basic and acidic residues" evidence="6">
    <location>
        <begin position="1311"/>
        <end position="1342"/>
    </location>
</feature>
<dbReference type="Pfam" id="PF17866">
    <property type="entry name" value="AAA_lid_6"/>
    <property type="match status" value="2"/>
</dbReference>
<feature type="compositionally biased region" description="Polar residues" evidence="6">
    <location>
        <begin position="1765"/>
        <end position="1794"/>
    </location>
</feature>
<keyword evidence="2" id="KW-0547">Nucleotide-binding</keyword>
<proteinExistence type="inferred from homology"/>
<feature type="region of interest" description="Disordered" evidence="6">
    <location>
        <begin position="1301"/>
        <end position="1530"/>
    </location>
</feature>
<sequence length="2870" mass="322738">MSSSSGQPRGPRHSTQHMSSSSVPPSNSNLLVPVQKTSPSRTAHGRLLPDPKMQSQSSLTSVRKYFDKFMDDNIRVHDKTTAVCFLRAIIRQHGEPDVTEECLSALSTVGTGLYNLVDALTCDLHDTQFLNESVGQFLVFLGHKYKANDPALERINFDNMVRMVMQRLARHCQSTLLAMADATRKAKLNAASLEGFAWFLKEYLEFSIAPPEYLEAIVHDKDVLDKFCDDPAANHYIRYFGNKLKYWVSCEGSKRQRGANGYGPGGRHDNDCENIRDISIMPTPDEIHSREAPFLPKLQDSFRQAGLSRIGTHLDCNFRLLREEMLNDFRADFREFMKDGSYTSCINNVSERSKLVLENVKWGGWDYECCVKHRKFGVRLHIDSEEVIKRFKFAKGSFSQLLSEDPNFPYRNNSVACLVIEDEIAGFGHLTRDVENLRENPPCVILTLESNQTIEFLLTKVYKAVVSQPEENAKFKLICVDTPVFAHEPILQRLQAMREIPLAEELIHFKKGDKIAKTSSFPEHKLKNIVPEKPLRDFLKVSTAMVMDKAQGKAIISSLQNKVSLIQGPPGTGKTLVGNIIAKLMYMFTKEKMLIITQQNHICDEFLENILAMGVKREDAVRLGSGYSHFTRCVALNEISDEKDIFQSAKNAMELAQTNLLCGWLPIDELYAEIFANPMTWTDIQAMAVVYNEPHPVMGEEQDPYGYRAAFTVPPEFIKVVSTEFPGAPVPNDVQIFHMWATNTKPPPMLIEFMSEKGRELWALDSNNREILLEWFKEGTMRDQIWALSQAATAYNKLVDELQNWKDTRVTNVLTEKRIIAGTTNGAAKYLESIAKAAPTVIIVEEAAQIFESHVLAALHQNVQQLIMIGDHKQLRPRCDTWELRHESKRGYDLDISLFERLILMGFPFVTLETQHRARPEISRLIREITYPDLLDSKSVQRYSNIRGMQHNLFWMHHENRETSATNLSDRASMLFKRSSKVNEFEANMVVSIIRYLGAQGYSSDHIAIITPYLGQVGLISKMIREKSSFDVILSQMDYHELVRAGLMEERDVSTIGKYVEVCTVDQFQGSDRDIIIVSMVRSNPEQQIGFLKSAERANVLLSRARKGLFIIGDVHTAIGGPQNQTPWGAVVDILLKEERILEGIPIICERHPSQAFTCRTPEQLDWQTPEGRCRLRCNAPLPCKQHTCSFYCHPGDDHSATICDVKIEKTCSRGHKWTDKCWQPKGVTCKKCSRIDAHYEAINESEANKKTEEFEAELAVEKARTRVAEVGELDARRKRILDQNKERRFIAEGKMEAPYPKRIQPYTKPFGKDAVKKATKAEKLRDREQKEREVEQPKKEMQAGQPKKHSRVEQPKKETQVEQPKKEIQVDQLKKEIQAEKPRKEAQTEQPKQNDPIAAVKKDKEVEQVASTKHNRSSSVPTSTSSSTLSSTRNGPIRHTRTPSAQAPRDSDEPHPWTVADLERRFKNISEGKRSASICSDKFNHSSPPQSPGKQLSLPNMPHETAKSTSDSANVESGGPATLPATTTTLEITNTLNSDKTTSKNPIPDHLLTFEFPGTLVKYENSDDDSDIEIYIEQVPSSQPRIVEDDTAAEAEFETATGSIQAKSLEAEVSPLLPSSPPIRLTQHVSLDDKVELPLVVVEDALIAVNEVFENEVYELPQILSDMSAAMEESSTAILRGLLTPAVIEEHPSSTIIEDHHTSSGAEEHPVSFDAEEILTPTKPDTSGTQKNVEVRDIALPRVSDSITIPIPPIPTAILETPTKTAGVSSRPTSDPLTSSPKSSCPKSATPFPSRSRDEWEHQKFLNKDSNIALDKIMDMIGMEHVKEQVLAIKAKAETVHRQGIDIRDERFHIALLGNPGTGKTSFARLYSKFLCSEGLLESLKSIETSGVKLASTGVAGIEEIFKDLLSVKGGTLFIDEAYQLITSGSLEGRQVLDLLLSEMEKHLGRIIVIISGYNKEMEKFFEHNPGLNSRIPYRVQFEDFTNDELLYLLQDVIKKKFKNKMMIEGGYNGLYMRIVSKRLGRMRGMPGCGNARSVQNTVAKMLERQAARLTKERKKGIAANDFCLTKEDIIGPAPTKAAMESTAWKDLHQLIGLAAVKESVSVLLKRMERNYQRELAEERPIDISLNRIFLGSPGTGKTSVAKIYGKILAQLGLLSSGEVIMKTPSDFVGRALGESEANTKAILNAARGKVLIVDEAYMLTPKIHGNDDPYKTAVIDTIVSEVQNVPGDDQCVLLLGYKEDLEKMFQNANPGLSRRFPISDGFIFEDFNDVELAKILDLKLQLAELDASQEARDVAIQKISQKRQKSNFGNAGEVENLLNVAKEHMLKRQIDGEDMASELLVADFNPDHDRGNRADTGLRDLFKDLIGVDDVMQRFEDYQTTKMMMRGRGIDPQQHIPMLFIFKGPPGTGKTTTARKMGQIFYNMGFLASNEVVECSASDLTAEYLGQTAQKTRKKLESALGKVLFIDEAYRLQDNQYGTEASNELVDAVTKPQYMGKLVVILAGYDEGMNRLLAVNVGLASRFSEVIDFPDINHTTAIEILKAEIGKAQAMVPSLDDPQSDGYQELVMHMQEITKTPGWGHARDALNLSKSMVAVAFRGIKGFKDPIVVTHLMAVKVMTDMLRQRKGRILPLPLAMKPPVDPAPTRIQYQEPQALPKININTEIMDAYEVQESSIHRGSVASSIFTDTTTQTRKEDEVPRLFQDIDQREFGASDEDWGGLLQCREREETRYNVGFEKRAKLRRHLSNSRRYLKRVVSEVADLGVKGEMDSKLRGSLDYQVRVSEAEMKEADARRTVEETETKLIKLIENEKLTMAKEKVNLCKLDLMGVCPKRYHWIKVSGGYRCGGGEHFVSNEDLATYQMPM</sequence>
<keyword evidence="5" id="KW-0175">Coiled coil</keyword>
<feature type="compositionally biased region" description="Low complexity" evidence="6">
    <location>
        <begin position="19"/>
        <end position="34"/>
    </location>
</feature>
<dbReference type="Proteomes" id="UP001365542">
    <property type="component" value="Unassembled WGS sequence"/>
</dbReference>
<dbReference type="CDD" id="cd06008">
    <property type="entry name" value="NF-X1-zinc-finger"/>
    <property type="match status" value="1"/>
</dbReference>
<dbReference type="InterPro" id="IPR003959">
    <property type="entry name" value="ATPase_AAA_core"/>
</dbReference>
<dbReference type="PANTHER" id="PTHR43392:SF2">
    <property type="entry name" value="AAA-TYPE ATPASE FAMILY PROTEIN _ ANKYRIN REPEAT FAMILY PROTEIN"/>
    <property type="match status" value="1"/>
</dbReference>
<dbReference type="CDD" id="cd00009">
    <property type="entry name" value="AAA"/>
    <property type="match status" value="3"/>
</dbReference>
<feature type="compositionally biased region" description="Low complexity" evidence="6">
    <location>
        <begin position="1418"/>
        <end position="1433"/>
    </location>
</feature>
<evidence type="ECO:0000313" key="8">
    <source>
        <dbReference type="EMBL" id="KAK6542774.1"/>
    </source>
</evidence>
<dbReference type="EMBL" id="JAVHJO010000002">
    <property type="protein sequence ID" value="KAK6542774.1"/>
    <property type="molecule type" value="Genomic_DNA"/>
</dbReference>
<keyword evidence="3" id="KW-0347">Helicase</keyword>
<feature type="compositionally biased region" description="Basic and acidic residues" evidence="6">
    <location>
        <begin position="1352"/>
        <end position="1388"/>
    </location>
</feature>
<comment type="caution">
    <text evidence="8">The sequence shown here is derived from an EMBL/GenBank/DDBJ whole genome shotgun (WGS) entry which is preliminary data.</text>
</comment>
<evidence type="ECO:0000256" key="1">
    <source>
        <dbReference type="ARBA" id="ARBA00010378"/>
    </source>
</evidence>
<dbReference type="GO" id="GO:0004386">
    <property type="term" value="F:helicase activity"/>
    <property type="evidence" value="ECO:0007669"/>
    <property type="project" value="InterPro"/>
</dbReference>
<gene>
    <name evidence="8" type="ORF">TWF694_006716</name>
</gene>
<dbReference type="GO" id="GO:0005524">
    <property type="term" value="F:ATP binding"/>
    <property type="evidence" value="ECO:0007669"/>
    <property type="project" value="UniProtKB-KW"/>
</dbReference>
<dbReference type="InterPro" id="IPR027417">
    <property type="entry name" value="P-loop_NTPase"/>
</dbReference>
<feature type="compositionally biased region" description="Polar residues" evidence="6">
    <location>
        <begin position="1486"/>
        <end position="1499"/>
    </location>
</feature>
<dbReference type="SMART" id="SM00382">
    <property type="entry name" value="AAA"/>
    <property type="match status" value="4"/>
</dbReference>
<evidence type="ECO:0000256" key="2">
    <source>
        <dbReference type="ARBA" id="ARBA00022741"/>
    </source>
</evidence>
<feature type="domain" description="AAA+ ATPase" evidence="7">
    <location>
        <begin position="560"/>
        <end position="904"/>
    </location>
</feature>
<name>A0AAV9XNI7_9PEZI</name>
<feature type="compositionally biased region" description="Basic and acidic residues" evidence="6">
    <location>
        <begin position="1450"/>
        <end position="1475"/>
    </location>
</feature>
<dbReference type="Gene3D" id="3.40.50.300">
    <property type="entry name" value="P-loop containing nucleotide triphosphate hydrolases"/>
    <property type="match status" value="6"/>
</dbReference>
<dbReference type="InterPro" id="IPR000641">
    <property type="entry name" value="CbxX/CfxQ"/>
</dbReference>
<dbReference type="Pfam" id="PF13086">
    <property type="entry name" value="AAA_11"/>
    <property type="match status" value="1"/>
</dbReference>
<keyword evidence="4" id="KW-0067">ATP-binding</keyword>
<feature type="region of interest" description="Disordered" evidence="6">
    <location>
        <begin position="1"/>
        <end position="56"/>
    </location>
</feature>
<evidence type="ECO:0000256" key="4">
    <source>
        <dbReference type="ARBA" id="ARBA00022840"/>
    </source>
</evidence>